<feature type="region of interest" description="Disordered" evidence="15">
    <location>
        <begin position="850"/>
        <end position="891"/>
    </location>
</feature>
<feature type="compositionally biased region" description="Polar residues" evidence="15">
    <location>
        <begin position="850"/>
        <end position="862"/>
    </location>
</feature>
<feature type="compositionally biased region" description="Basic and acidic residues" evidence="15">
    <location>
        <begin position="863"/>
        <end position="872"/>
    </location>
</feature>
<dbReference type="InterPro" id="IPR057053">
    <property type="entry name" value="MYND_ZMYND11_ZMYD8"/>
</dbReference>
<dbReference type="PANTHER" id="PTHR46453:SF5">
    <property type="entry name" value="PROTEIN KINASE C-BINDING PROTEIN 1 ISOFORM X1"/>
    <property type="match status" value="1"/>
</dbReference>
<feature type="compositionally biased region" description="Basic and acidic residues" evidence="15">
    <location>
        <begin position="1016"/>
        <end position="1028"/>
    </location>
</feature>
<evidence type="ECO:0000256" key="3">
    <source>
        <dbReference type="ARBA" id="ARBA00022454"/>
    </source>
</evidence>
<feature type="compositionally biased region" description="Polar residues" evidence="15">
    <location>
        <begin position="1487"/>
        <end position="1503"/>
    </location>
</feature>
<dbReference type="InterPro" id="IPR001487">
    <property type="entry name" value="Bromodomain"/>
</dbReference>
<keyword evidence="6" id="KW-0862">Zinc</keyword>
<feature type="compositionally biased region" description="Polar residues" evidence="15">
    <location>
        <begin position="999"/>
        <end position="1015"/>
    </location>
</feature>
<feature type="region of interest" description="Disordered" evidence="15">
    <location>
        <begin position="377"/>
        <end position="463"/>
    </location>
</feature>
<feature type="compositionally biased region" description="Basic and acidic residues" evidence="15">
    <location>
        <begin position="1071"/>
        <end position="1090"/>
    </location>
</feature>
<gene>
    <name evidence="19" type="ORF">FF38_00265</name>
</gene>
<keyword evidence="7" id="KW-0156">Chromatin regulator</keyword>
<feature type="compositionally biased region" description="Polar residues" evidence="15">
    <location>
        <begin position="326"/>
        <end position="335"/>
    </location>
</feature>
<feature type="region of interest" description="Disordered" evidence="15">
    <location>
        <begin position="1460"/>
        <end position="1503"/>
    </location>
</feature>
<keyword evidence="11" id="KW-0539">Nucleus</keyword>
<dbReference type="Gene3D" id="2.30.30.140">
    <property type="match status" value="1"/>
</dbReference>
<feature type="region of interest" description="Disordered" evidence="15">
    <location>
        <begin position="1726"/>
        <end position="1775"/>
    </location>
</feature>
<dbReference type="GO" id="GO:0005694">
    <property type="term" value="C:chromosome"/>
    <property type="evidence" value="ECO:0007669"/>
    <property type="project" value="UniProtKB-SubCell"/>
</dbReference>
<dbReference type="Pfam" id="PF24324">
    <property type="entry name" value="MYND_ZMYND11_ZMYD8"/>
    <property type="match status" value="1"/>
</dbReference>
<dbReference type="PROSITE" id="PS01360">
    <property type="entry name" value="ZF_MYND_1"/>
    <property type="match status" value="1"/>
</dbReference>
<evidence type="ECO:0000256" key="15">
    <source>
        <dbReference type="SAM" id="MobiDB-lite"/>
    </source>
</evidence>
<keyword evidence="4" id="KW-0479">Metal-binding</keyword>
<keyword evidence="3" id="KW-0158">Chromosome</keyword>
<feature type="compositionally biased region" description="Polar residues" evidence="15">
    <location>
        <begin position="1324"/>
        <end position="1335"/>
    </location>
</feature>
<feature type="compositionally biased region" description="Low complexity" evidence="15">
    <location>
        <begin position="1860"/>
        <end position="1877"/>
    </location>
</feature>
<feature type="compositionally biased region" description="Low complexity" evidence="15">
    <location>
        <begin position="1460"/>
        <end position="1479"/>
    </location>
</feature>
<feature type="compositionally biased region" description="Basic and acidic residues" evidence="15">
    <location>
        <begin position="1160"/>
        <end position="1174"/>
    </location>
</feature>
<evidence type="ECO:0000256" key="6">
    <source>
        <dbReference type="ARBA" id="ARBA00022833"/>
    </source>
</evidence>
<reference evidence="19 20" key="1">
    <citation type="journal article" date="2015" name="Nat. Commun.">
        <title>Lucilia cuprina genome unlocks parasitic fly biology to underpin future interventions.</title>
        <authorList>
            <person name="Anstead C.A."/>
            <person name="Korhonen P.K."/>
            <person name="Young N.D."/>
            <person name="Hall R.S."/>
            <person name="Jex A.R."/>
            <person name="Murali S.C."/>
            <person name="Hughes D.S."/>
            <person name="Lee S.F."/>
            <person name="Perry T."/>
            <person name="Stroehlein A.J."/>
            <person name="Ansell B.R."/>
            <person name="Breugelmans B."/>
            <person name="Hofmann A."/>
            <person name="Qu J."/>
            <person name="Dugan S."/>
            <person name="Lee S.L."/>
            <person name="Chao H."/>
            <person name="Dinh H."/>
            <person name="Han Y."/>
            <person name="Doddapaneni H.V."/>
            <person name="Worley K.C."/>
            <person name="Muzny D.M."/>
            <person name="Ioannidis P."/>
            <person name="Waterhouse R.M."/>
            <person name="Zdobnov E.M."/>
            <person name="James P.J."/>
            <person name="Bagnall N.H."/>
            <person name="Kotze A.C."/>
            <person name="Gibbs R.A."/>
            <person name="Richards S."/>
            <person name="Batterham P."/>
            <person name="Gasser R.B."/>
        </authorList>
    </citation>
    <scope>NUCLEOTIDE SEQUENCE [LARGE SCALE GENOMIC DNA]</scope>
    <source>
        <strain evidence="19 20">LS</strain>
        <tissue evidence="19">Full body</tissue>
    </source>
</reference>
<evidence type="ECO:0000256" key="10">
    <source>
        <dbReference type="ARBA" id="ARBA00023163"/>
    </source>
</evidence>
<feature type="compositionally biased region" description="Basic and acidic residues" evidence="15">
    <location>
        <begin position="277"/>
        <end position="286"/>
    </location>
</feature>
<dbReference type="SMART" id="SM00249">
    <property type="entry name" value="PHD"/>
    <property type="match status" value="1"/>
</dbReference>
<feature type="domain" description="PWWP" evidence="17">
    <location>
        <begin position="707"/>
        <end position="758"/>
    </location>
</feature>
<feature type="compositionally biased region" description="Polar residues" evidence="15">
    <location>
        <begin position="1132"/>
        <end position="1142"/>
    </location>
</feature>
<evidence type="ECO:0000256" key="11">
    <source>
        <dbReference type="ARBA" id="ARBA00023242"/>
    </source>
</evidence>
<dbReference type="SUPFAM" id="SSF47370">
    <property type="entry name" value="Bromodomain"/>
    <property type="match status" value="1"/>
</dbReference>
<dbReference type="Pfam" id="PF23460">
    <property type="entry name" value="ZMYND8_CC"/>
    <property type="match status" value="1"/>
</dbReference>
<feature type="region of interest" description="Disordered" evidence="15">
    <location>
        <begin position="245"/>
        <end position="363"/>
    </location>
</feature>
<feature type="compositionally biased region" description="Polar residues" evidence="15">
    <location>
        <begin position="1899"/>
        <end position="1920"/>
    </location>
</feature>
<feature type="compositionally biased region" description="Basic and acidic residues" evidence="15">
    <location>
        <begin position="1"/>
        <end position="10"/>
    </location>
</feature>
<feature type="compositionally biased region" description="Acidic residues" evidence="15">
    <location>
        <begin position="54"/>
        <end position="69"/>
    </location>
</feature>
<dbReference type="OrthoDB" id="7791001at2759"/>
<evidence type="ECO:0000259" key="16">
    <source>
        <dbReference type="PROSITE" id="PS50014"/>
    </source>
</evidence>
<feature type="compositionally biased region" description="Polar residues" evidence="15">
    <location>
        <begin position="1740"/>
        <end position="1760"/>
    </location>
</feature>
<feature type="region of interest" description="Disordered" evidence="15">
    <location>
        <begin position="1258"/>
        <end position="1277"/>
    </location>
</feature>
<evidence type="ECO:0000256" key="13">
    <source>
        <dbReference type="PROSITE-ProRule" id="PRU00134"/>
    </source>
</evidence>
<keyword evidence="9 12" id="KW-0103">Bromodomain</keyword>
<dbReference type="SUPFAM" id="SSF63748">
    <property type="entry name" value="Tudor/PWWP/MBT"/>
    <property type="match status" value="1"/>
</dbReference>
<evidence type="ECO:0000256" key="9">
    <source>
        <dbReference type="ARBA" id="ARBA00023117"/>
    </source>
</evidence>
<evidence type="ECO:0000256" key="2">
    <source>
        <dbReference type="ARBA" id="ARBA00004286"/>
    </source>
</evidence>
<feature type="region of interest" description="Disordered" evidence="15">
    <location>
        <begin position="1298"/>
        <end position="1335"/>
    </location>
</feature>
<feature type="domain" description="MYND-type" evidence="18">
    <location>
        <begin position="1678"/>
        <end position="1712"/>
    </location>
</feature>
<dbReference type="PROSITE" id="PS01359">
    <property type="entry name" value="ZF_PHD_1"/>
    <property type="match status" value="1"/>
</dbReference>
<dbReference type="Proteomes" id="UP000037069">
    <property type="component" value="Unassembled WGS sequence"/>
</dbReference>
<feature type="compositionally biased region" description="Polar residues" evidence="15">
    <location>
        <begin position="1054"/>
        <end position="1070"/>
    </location>
</feature>
<dbReference type="GO" id="GO:0140006">
    <property type="term" value="F:histone H3 reader activity"/>
    <property type="evidence" value="ECO:0007669"/>
    <property type="project" value="UniProtKB-ARBA"/>
</dbReference>
<feature type="region of interest" description="Disordered" evidence="15">
    <location>
        <begin position="1858"/>
        <end position="1877"/>
    </location>
</feature>
<evidence type="ECO:0000256" key="4">
    <source>
        <dbReference type="ARBA" id="ARBA00022723"/>
    </source>
</evidence>
<dbReference type="FunFam" id="6.10.140.2220:FF:000002">
    <property type="entry name" value="Protein kinase C-binding protein 1 isoform C"/>
    <property type="match status" value="1"/>
</dbReference>
<evidence type="ECO:0000256" key="7">
    <source>
        <dbReference type="ARBA" id="ARBA00022853"/>
    </source>
</evidence>
<evidence type="ECO:0000256" key="12">
    <source>
        <dbReference type="PROSITE-ProRule" id="PRU00035"/>
    </source>
</evidence>
<feature type="compositionally biased region" description="Polar residues" evidence="15">
    <location>
        <begin position="198"/>
        <end position="219"/>
    </location>
</feature>
<dbReference type="InterPro" id="IPR056987">
    <property type="entry name" value="ZMYND8_CC"/>
</dbReference>
<comment type="caution">
    <text evidence="19">The sequence shown here is derived from an EMBL/GenBank/DDBJ whole genome shotgun (WGS) entry which is preliminary data.</text>
</comment>
<evidence type="ECO:0000259" key="17">
    <source>
        <dbReference type="PROSITE" id="PS50812"/>
    </source>
</evidence>
<evidence type="ECO:0000313" key="19">
    <source>
        <dbReference type="EMBL" id="KNC32795.1"/>
    </source>
</evidence>
<feature type="region of interest" description="Disordered" evidence="15">
    <location>
        <begin position="1051"/>
        <end position="1095"/>
    </location>
</feature>
<protein>
    <recommendedName>
        <fullName evidence="21">Protein kinase C-binding protein 1</fullName>
    </recommendedName>
</protein>
<feature type="compositionally biased region" description="Polar residues" evidence="15">
    <location>
        <begin position="256"/>
        <end position="275"/>
    </location>
</feature>
<evidence type="ECO:0000256" key="5">
    <source>
        <dbReference type="ARBA" id="ARBA00022771"/>
    </source>
</evidence>
<keyword evidence="14" id="KW-0175">Coiled coil</keyword>
<keyword evidence="8" id="KW-0805">Transcription regulation</keyword>
<name>A0A0L0CKK2_LUCCU</name>
<dbReference type="PROSITE" id="PS50014">
    <property type="entry name" value="BROMODOMAIN_2"/>
    <property type="match status" value="1"/>
</dbReference>
<feature type="coiled-coil region" evidence="14">
    <location>
        <begin position="1614"/>
        <end position="1641"/>
    </location>
</feature>
<dbReference type="InterPro" id="IPR011011">
    <property type="entry name" value="Znf_FYVE_PHD"/>
</dbReference>
<feature type="region of interest" description="Disordered" evidence="15">
    <location>
        <begin position="999"/>
        <end position="1030"/>
    </location>
</feature>
<feature type="compositionally biased region" description="Basic and acidic residues" evidence="15">
    <location>
        <begin position="964"/>
        <end position="983"/>
    </location>
</feature>
<evidence type="ECO:0000256" key="8">
    <source>
        <dbReference type="ARBA" id="ARBA00023015"/>
    </source>
</evidence>
<keyword evidence="5 13" id="KW-0863">Zinc-finger</keyword>
<feature type="region of interest" description="Disordered" evidence="15">
    <location>
        <begin position="1"/>
        <end position="130"/>
    </location>
</feature>
<dbReference type="EMBL" id="JRES01000266">
    <property type="protein sequence ID" value="KNC32795.1"/>
    <property type="molecule type" value="Genomic_DNA"/>
</dbReference>
<dbReference type="PANTHER" id="PTHR46453">
    <property type="entry name" value="PROTEIN KINASE C-BINDING PROTEIN 1"/>
    <property type="match status" value="1"/>
</dbReference>
<feature type="region of interest" description="Disordered" evidence="15">
    <location>
        <begin position="1891"/>
        <end position="1920"/>
    </location>
</feature>
<dbReference type="GO" id="GO:0005737">
    <property type="term" value="C:cytoplasm"/>
    <property type="evidence" value="ECO:0007669"/>
    <property type="project" value="TreeGrafter"/>
</dbReference>
<dbReference type="InterPro" id="IPR000313">
    <property type="entry name" value="PWWP_dom"/>
</dbReference>
<accession>A0A0L0CKK2</accession>
<dbReference type="Pfam" id="PF00439">
    <property type="entry name" value="Bromodomain"/>
    <property type="match status" value="1"/>
</dbReference>
<dbReference type="SUPFAM" id="SSF57903">
    <property type="entry name" value="FYVE/PHD zinc finger"/>
    <property type="match status" value="1"/>
</dbReference>
<dbReference type="OMA" id="VHIVANT"/>
<evidence type="ECO:0000313" key="20">
    <source>
        <dbReference type="Proteomes" id="UP000037069"/>
    </source>
</evidence>
<dbReference type="SUPFAM" id="SSF144232">
    <property type="entry name" value="HIT/MYND zinc finger-like"/>
    <property type="match status" value="1"/>
</dbReference>
<dbReference type="Gene3D" id="6.10.140.2220">
    <property type="match status" value="1"/>
</dbReference>
<dbReference type="STRING" id="7375.A0A0L0CKK2"/>
<sequence length="1920" mass="213351">MENNIDRTADESLDSVPQPTYEALEEAEDVEECNSISQTMESEVHLNDYVVEEKDNEDEDDGDDDDGQSDTDHEMEKESKDDEHSDSDHDMTKESKEEPSLTSTSGTHHNENNVPHSNEGNRIEDEDFSLEYDEDEDMCDEFAQEGSQGSYVEHITADNKNSDPLIVQGNDGMIKKIKICNTSKDVANDKTEIKTKKSLNSSHIDGHNSKLQPRSSTPMSREYLALQRSVNESKILTEFVTEVANEKPRKVRSKDTTPTAEHSYSTTVRKSNQLTPEKVHPDDRYHSISPSQGKRQHSKRFVPLKESDCDADSSSHLRPRSRSKSMHNTELNQTGSHKKLKKWPSEERIHKRTNMRSENSEFAQKQMEFLQRVIHACENPGSRSRSRSRSDGRSMSGGRKTPNSINEPTFAGGTTGSGGVVQQQQLQQQQQPQQKTYKSSSKDRNSKRNKYEMSSENDEQQQMSQLLGENVNEQADDESVNESQASLMGISSLGDATLGDNDEVEARLKSIWQPAPKPGYDSFCWKCHENEVNLCCCKCIRSFHAACVKINKFDNIWLCPECTTVDNMLNNPKRSRRNELSLDLLSQLLSFALKRMRYTKGHYNFVMPYEESTIYKKYIVNPVTLTELQTKIEAKEFRCAEEFVNETKWMLHNAYILSSRNNTKIVLAAKSIFKICRQEANEIETCAECYLNANTRTDWFVDVCSQPHLLLWAKLKGFPYWPAKAMGLGQNSLINVRFFGEHDRAFVPLKDCFLYSEQDPNTATGKRAARELADCIKEVEEHVEKIRTKVGGFKYAPFKTPYEPAEEMKQLAEMMPGVEDFIKKQQGMIIKPPLQFKIYKTADNNLSIVQKASPTPELPSSTHDSDDKEKEKEKKKKLSGDNSDIKKLEESITSPPKYKVVTKVSSDDSNSSKLSTVILKRKSINGDSKKTNEEETVDLPLPKMTKIEDQPSLEEDANKLNTKRKAETQGVEKPKAKHTKLEPKIPIMTIKTSVAKELNSVSANESNTKTTIESQINEKETGKQDKETTCNTQKVMESLVKHKQGVTIKKVAKEQQNSNSPEQISLNNSKEIPKEGAKQKSEEEKARENQKVNNILKGLVPFVEVKQEVLSENEEEAEKTQQNKIVDKETAKNPNIENLQKSQDPKENNVQKHNNNSNKTENKTNEKPLEKEETIGLITQVKEEVLTDEEEANVNVNTTANQTSLITKVTPSGNGNIIDIPTPTTTAGDVRVVGDTTIQKLSKNPYIYSTSSSTVNNTNTTSNVNSGTTKRSSLKGVPYGPLPASAFPKSLISNKSFQQSDISLQPRAKKSFPQHSPPMEKLRPSTNQNTASQMPSQTINQHLDQKRTMSKNTMVAIPVDVATNRASTSAGTIIIGSIPVPPLTAVSKSVPSTVAHNSTARNSPATITVSGTAGSLTTPSILAQAKTSTTTVSSATSSTIRNSPITVTSTSLLAPLITSSSSSLSSTPLSTTLNPLTMTTPPPLAGLSNSSLIGTPQTNGINDVNNTSTLSSTPATQQSSTDTHLLGGLVTPTLASAITDVICRGPPKLAARPSGPLQSEGHPMFPSQAGPVCKRLVENVHKLTDFFISVVEDTMGEMAQGDDASLQAKVTLLTMELERSKQAYEQEIAELKRTSDLMLCEMRKSMENEKTRLAIEIRKQCEMERKRSVEETKRKQWCANCFREANFYCCWNTSYCDYPCQQLHWSRHSHTCAQTRVGLNETNSSANINTTPPERHHPTKSNSTITLSSSANFNKSTPITQKKEKGSSAKNSANHMMSSTISTVTPVSASRSNTEVLKLPTNTYLRPVTSNLNNQTMRCNTTYSIPVQRFSAPMPITTPANNNNSQTYTIVQQGNSWVMSSTPNNSNSGSNNVNNSATNSATIAAPIVSVPQVPGQPRSAGNNVGSIMTNKSQKTQIRYH</sequence>
<keyword evidence="20" id="KW-1185">Reference proteome</keyword>
<dbReference type="Gene3D" id="1.20.920.10">
    <property type="entry name" value="Bromodomain-like"/>
    <property type="match status" value="1"/>
</dbReference>
<organism evidence="19 20">
    <name type="scientific">Lucilia cuprina</name>
    <name type="common">Green bottle fly</name>
    <name type="synonym">Australian sheep blowfly</name>
    <dbReference type="NCBI Taxonomy" id="7375"/>
    <lineage>
        <taxon>Eukaryota</taxon>
        <taxon>Metazoa</taxon>
        <taxon>Ecdysozoa</taxon>
        <taxon>Arthropoda</taxon>
        <taxon>Hexapoda</taxon>
        <taxon>Insecta</taxon>
        <taxon>Pterygota</taxon>
        <taxon>Neoptera</taxon>
        <taxon>Endopterygota</taxon>
        <taxon>Diptera</taxon>
        <taxon>Brachycera</taxon>
        <taxon>Muscomorpha</taxon>
        <taxon>Oestroidea</taxon>
        <taxon>Calliphoridae</taxon>
        <taxon>Luciliinae</taxon>
        <taxon>Lucilia</taxon>
    </lineage>
</organism>
<feature type="compositionally biased region" description="Polar residues" evidence="15">
    <location>
        <begin position="100"/>
        <end position="120"/>
    </location>
</feature>
<dbReference type="PROSITE" id="PS50865">
    <property type="entry name" value="ZF_MYND_2"/>
    <property type="match status" value="1"/>
</dbReference>
<feature type="compositionally biased region" description="Low complexity" evidence="15">
    <location>
        <begin position="1258"/>
        <end position="1269"/>
    </location>
</feature>
<dbReference type="PROSITE" id="PS50812">
    <property type="entry name" value="PWWP"/>
    <property type="match status" value="1"/>
</dbReference>
<dbReference type="InterPro" id="IPR019786">
    <property type="entry name" value="Zinc_finger_PHD-type_CS"/>
</dbReference>
<dbReference type="InterPro" id="IPR001965">
    <property type="entry name" value="Znf_PHD"/>
</dbReference>
<feature type="region of interest" description="Disordered" evidence="15">
    <location>
        <begin position="1113"/>
        <end position="1174"/>
    </location>
</feature>
<evidence type="ECO:0000259" key="18">
    <source>
        <dbReference type="PROSITE" id="PS50865"/>
    </source>
</evidence>
<feature type="compositionally biased region" description="Basic and acidic residues" evidence="15">
    <location>
        <begin position="70"/>
        <end position="99"/>
    </location>
</feature>
<dbReference type="Pfam" id="PF00855">
    <property type="entry name" value="PWWP"/>
    <property type="match status" value="1"/>
</dbReference>
<feature type="region of interest" description="Disordered" evidence="15">
    <location>
        <begin position="920"/>
        <end position="984"/>
    </location>
</feature>
<dbReference type="CDD" id="cd20160">
    <property type="entry name" value="PWWP_PRKCBP1"/>
    <property type="match status" value="1"/>
</dbReference>
<dbReference type="SMART" id="SM00297">
    <property type="entry name" value="BROMO"/>
    <property type="match status" value="1"/>
</dbReference>
<dbReference type="GO" id="GO:0003714">
    <property type="term" value="F:transcription corepressor activity"/>
    <property type="evidence" value="ECO:0007669"/>
    <property type="project" value="TreeGrafter"/>
</dbReference>
<feature type="compositionally biased region" description="Low complexity" evidence="15">
    <location>
        <begin position="422"/>
        <end position="434"/>
    </location>
</feature>
<feature type="compositionally biased region" description="Acidic residues" evidence="15">
    <location>
        <begin position="23"/>
        <end position="32"/>
    </location>
</feature>
<evidence type="ECO:0000256" key="1">
    <source>
        <dbReference type="ARBA" id="ARBA00004123"/>
    </source>
</evidence>
<dbReference type="InterPro" id="IPR002893">
    <property type="entry name" value="Znf_MYND"/>
</dbReference>
<dbReference type="GO" id="GO:0008270">
    <property type="term" value="F:zinc ion binding"/>
    <property type="evidence" value="ECO:0007669"/>
    <property type="project" value="UniProtKB-KW"/>
</dbReference>
<dbReference type="GO" id="GO:0005634">
    <property type="term" value="C:nucleus"/>
    <property type="evidence" value="ECO:0007669"/>
    <property type="project" value="UniProtKB-SubCell"/>
</dbReference>
<evidence type="ECO:0008006" key="21">
    <source>
        <dbReference type="Google" id="ProtNLM"/>
    </source>
</evidence>
<feature type="compositionally biased region" description="Basic and acidic residues" evidence="15">
    <location>
        <begin position="440"/>
        <end position="453"/>
    </location>
</feature>
<evidence type="ECO:0000256" key="14">
    <source>
        <dbReference type="SAM" id="Coils"/>
    </source>
</evidence>
<feature type="compositionally biased region" description="Basic and acidic residues" evidence="15">
    <location>
        <begin position="1118"/>
        <end position="1131"/>
    </location>
</feature>
<keyword evidence="10" id="KW-0804">Transcription</keyword>
<comment type="subcellular location">
    <subcellularLocation>
        <location evidence="2">Chromosome</location>
    </subcellularLocation>
    <subcellularLocation>
        <location evidence="1">Nucleus</location>
    </subcellularLocation>
</comment>
<dbReference type="InterPro" id="IPR036427">
    <property type="entry name" value="Bromodomain-like_sf"/>
</dbReference>
<proteinExistence type="predicted"/>
<dbReference type="CDD" id="cd15538">
    <property type="entry name" value="PHD_PRKCBP1"/>
    <property type="match status" value="1"/>
</dbReference>
<dbReference type="InterPro" id="IPR044075">
    <property type="entry name" value="PRKCBP1_PHD"/>
</dbReference>
<feature type="domain" description="Bromo" evidence="16">
    <location>
        <begin position="615"/>
        <end position="665"/>
    </location>
</feature>
<feature type="region of interest" description="Disordered" evidence="15">
    <location>
        <begin position="194"/>
        <end position="219"/>
    </location>
</feature>